<reference evidence="2" key="1">
    <citation type="submission" date="2019-07" db="EMBL/GenBank/DDBJ databases">
        <title>Overview of O-antigen diversity of Escherichia albertii, an emerging enteropathogen; genetic structure, serology, and development of O-genotyping method.</title>
        <authorList>
            <person name="Ooka T."/>
            <person name="Seto K."/>
            <person name="Ogura Y."/>
            <person name="Iguchi A."/>
            <person name="Imura N."/>
            <person name="Honda M."/>
            <person name="Etoh Y."/>
            <person name="Ikeda T."/>
            <person name="Sugitani W."/>
            <person name="Konno T."/>
            <person name="Kawano K."/>
            <person name="Kudo Y."/>
            <person name="Murakami K."/>
            <person name="Hayashi T."/>
            <person name="Nishi J."/>
        </authorList>
    </citation>
    <scope>NUCLEOTIDE SEQUENCE</scope>
    <source>
        <strain evidence="2">13S38</strain>
    </source>
</reference>
<dbReference type="AlphaFoldDB" id="A0A5A4U453"/>
<dbReference type="RefSeq" id="WP_161525722.1">
    <property type="nucleotide sequence ID" value="NZ_BEZV01000104.1"/>
</dbReference>
<keyword evidence="1" id="KW-1133">Transmembrane helix</keyword>
<keyword evidence="1" id="KW-0472">Membrane</keyword>
<evidence type="ECO:0000313" key="2">
    <source>
        <dbReference type="EMBL" id="BBM62717.1"/>
    </source>
</evidence>
<feature type="transmembrane region" description="Helical" evidence="1">
    <location>
        <begin position="167"/>
        <end position="183"/>
    </location>
</feature>
<proteinExistence type="predicted"/>
<accession>A0A5A4U453</accession>
<feature type="transmembrane region" description="Helical" evidence="1">
    <location>
        <begin position="96"/>
        <end position="115"/>
    </location>
</feature>
<protein>
    <submittedName>
        <fullName evidence="2">Uncharacterized protein</fullName>
    </submittedName>
</protein>
<feature type="transmembrane region" description="Helical" evidence="1">
    <location>
        <begin position="121"/>
        <end position="136"/>
    </location>
</feature>
<name>A0A5A4U453_ESCAL</name>
<feature type="transmembrane region" description="Helical" evidence="1">
    <location>
        <begin position="204"/>
        <end position="228"/>
    </location>
</feature>
<feature type="transmembrane region" description="Helical" evidence="1">
    <location>
        <begin position="22"/>
        <end position="41"/>
    </location>
</feature>
<keyword evidence="1" id="KW-0812">Transmembrane</keyword>
<feature type="transmembrane region" description="Helical" evidence="1">
    <location>
        <begin position="234"/>
        <end position="256"/>
    </location>
</feature>
<sequence length="261" mass="31602">MLFFFVPFLYFYKTRLRSIIKLISWGVIYLVPIFLSTFSFANIDYYFISYFVVLTLTYNLYEIGYIQNDTETIKKEHNPTLRLSRDELFFYNNHRVYIYFVRLFISFVLTIALAFFVYDKINAILVWSILLIFFFYNHVRSRLNLAIHFLLVVFRFVFPVYVITSNVMLLFIMIFIFPVPNLIERTSEEKFGFLKLNKTIRPNISFFRVVYYFFLSLFMGIICIIYNNHNELKTGFYISIFFFIYRLVILFSKFLARGKNA</sequence>
<evidence type="ECO:0000256" key="1">
    <source>
        <dbReference type="SAM" id="Phobius"/>
    </source>
</evidence>
<organism evidence="2">
    <name type="scientific">Escherichia albertii</name>
    <dbReference type="NCBI Taxonomy" id="208962"/>
    <lineage>
        <taxon>Bacteria</taxon>
        <taxon>Pseudomonadati</taxon>
        <taxon>Pseudomonadota</taxon>
        <taxon>Gammaproteobacteria</taxon>
        <taxon>Enterobacterales</taxon>
        <taxon>Enterobacteriaceae</taxon>
        <taxon>Escherichia</taxon>
    </lineage>
</organism>
<dbReference type="EMBL" id="LC494332">
    <property type="protein sequence ID" value="BBM62717.1"/>
    <property type="molecule type" value="Genomic_DNA"/>
</dbReference>